<name>A0ACC1SLX7_9HYPO</name>
<evidence type="ECO:0000313" key="1">
    <source>
        <dbReference type="EMBL" id="KAJ3542261.1"/>
    </source>
</evidence>
<protein>
    <submittedName>
        <fullName evidence="1">Uncharacterized protein</fullName>
    </submittedName>
</protein>
<proteinExistence type="predicted"/>
<comment type="caution">
    <text evidence="1">The sequence shown here is derived from an EMBL/GenBank/DDBJ whole genome shotgun (WGS) entry which is preliminary data.</text>
</comment>
<evidence type="ECO:0000313" key="2">
    <source>
        <dbReference type="Proteomes" id="UP001148629"/>
    </source>
</evidence>
<keyword evidence="2" id="KW-1185">Reference proteome</keyword>
<gene>
    <name evidence="1" type="ORF">NM208_g4194</name>
</gene>
<dbReference type="EMBL" id="JANRMS010000305">
    <property type="protein sequence ID" value="KAJ3542261.1"/>
    <property type="molecule type" value="Genomic_DNA"/>
</dbReference>
<dbReference type="Proteomes" id="UP001148629">
    <property type="component" value="Unassembled WGS sequence"/>
</dbReference>
<reference evidence="1" key="1">
    <citation type="submission" date="2022-08" db="EMBL/GenBank/DDBJ databases">
        <title>Genome Sequence of Fusarium decemcellulare.</title>
        <authorList>
            <person name="Buettner E."/>
        </authorList>
    </citation>
    <scope>NUCLEOTIDE SEQUENCE</scope>
    <source>
        <strain evidence="1">Babe19</strain>
    </source>
</reference>
<sequence>MFLTRIRRIGLLSLIALCFGGLLLFLTGLNGLIGSDSIEGKVPSWDKVRLFTYGSRLSIQSWLAILGVGFGLLSYGFHGTYIHLFDWWCSYRAQSDDGLDYGLYLNSQLQAPVLYDHRGLTGLITVRYLFALSSVGASIGYKFGIVKADLTYDGHIDLDQLYVSRPTFERSIDDGNPWLTDRPDHRAGVNRAFYHEEEDSWDPPHSTIMAGAMGCDASDLPVTGIGTIYTREYVIVANMTELDVEGEGTVVEHGLYVNDHWLRTYLFMDTIGGGWFNPSRSESGAVVEYRYDRIDEIHVRWAEYELSNYWIDKGKWPVVRHVKYKLYYAVAEVRRRIKDGSCSMLESYETPIQLLSVDRKSPKHGGFLPMNKNFHEWIWARSILTTWGINSRDGVSGILQVGMALFGSWMELLNNDADTFYPFGQFVPIGVHPYGSEITPDRLWGPQGILDYPFLHADGWTATGVVITGAYIFLTLGCLALFVALMRIYLGPPALTSWMGQHIFLAQSGAISMPQEDLASGYKAAQTGLAKLKL</sequence>
<accession>A0ACC1SLX7</accession>
<organism evidence="1 2">
    <name type="scientific">Fusarium decemcellulare</name>
    <dbReference type="NCBI Taxonomy" id="57161"/>
    <lineage>
        <taxon>Eukaryota</taxon>
        <taxon>Fungi</taxon>
        <taxon>Dikarya</taxon>
        <taxon>Ascomycota</taxon>
        <taxon>Pezizomycotina</taxon>
        <taxon>Sordariomycetes</taxon>
        <taxon>Hypocreomycetidae</taxon>
        <taxon>Hypocreales</taxon>
        <taxon>Nectriaceae</taxon>
        <taxon>Fusarium</taxon>
        <taxon>Fusarium decemcellulare species complex</taxon>
    </lineage>
</organism>